<evidence type="ECO:0000256" key="5">
    <source>
        <dbReference type="ARBA" id="ARBA00022729"/>
    </source>
</evidence>
<name>A0A6P5Y4S0_DURZI</name>
<feature type="signal peptide" evidence="6">
    <location>
        <begin position="1"/>
        <end position="26"/>
    </location>
</feature>
<evidence type="ECO:0000313" key="7">
    <source>
        <dbReference type="Proteomes" id="UP000515121"/>
    </source>
</evidence>
<keyword evidence="4 6" id="KW-0964">Secreted</keyword>
<protein>
    <recommendedName>
        <fullName evidence="6">S-protein homolog</fullName>
    </recommendedName>
</protein>
<dbReference type="GO" id="GO:0060320">
    <property type="term" value="P:rejection of self pollen"/>
    <property type="evidence" value="ECO:0007669"/>
    <property type="project" value="UniProtKB-KW"/>
</dbReference>
<sequence>MNPSSQNLLLISCLLSLTLLFIASEAIFLPRKAHVIISNDLNTGSDLTIHCKSYDDDLGVWVLPPNKDYEFTFRPIILGSTLYYCSMQWNGGFHWFDIYDQKRDRPLCSRCLWKVRPNGPCMFNYETTNYDICYPWKEDA</sequence>
<reference evidence="8" key="1">
    <citation type="submission" date="2025-08" db="UniProtKB">
        <authorList>
            <consortium name="RefSeq"/>
        </authorList>
    </citation>
    <scope>IDENTIFICATION</scope>
    <source>
        <tissue evidence="8">Fruit stalk</tissue>
    </source>
</reference>
<evidence type="ECO:0000313" key="8">
    <source>
        <dbReference type="RefSeq" id="XP_022735410.1"/>
    </source>
</evidence>
<dbReference type="InterPro" id="IPR010264">
    <property type="entry name" value="Self-incomp_S1"/>
</dbReference>
<dbReference type="OrthoDB" id="1900999at2759"/>
<evidence type="ECO:0000256" key="3">
    <source>
        <dbReference type="ARBA" id="ARBA00022471"/>
    </source>
</evidence>
<accession>A0A6P5Y4S0</accession>
<evidence type="ECO:0000256" key="1">
    <source>
        <dbReference type="ARBA" id="ARBA00004613"/>
    </source>
</evidence>
<proteinExistence type="inferred from homology"/>
<dbReference type="RefSeq" id="XP_022735410.1">
    <property type="nucleotide sequence ID" value="XM_022879675.1"/>
</dbReference>
<dbReference type="PANTHER" id="PTHR31232:SF43">
    <property type="entry name" value="S-PROTEIN HOMOLOG 29-RELATED"/>
    <property type="match status" value="1"/>
</dbReference>
<feature type="chain" id="PRO_5028515051" description="S-protein homolog" evidence="6">
    <location>
        <begin position="27"/>
        <end position="140"/>
    </location>
</feature>
<dbReference type="Pfam" id="PF05938">
    <property type="entry name" value="Self-incomp_S1"/>
    <property type="match status" value="1"/>
</dbReference>
<comment type="subcellular location">
    <subcellularLocation>
        <location evidence="1 6">Secreted</location>
    </subcellularLocation>
</comment>
<evidence type="ECO:0000256" key="6">
    <source>
        <dbReference type="RuleBase" id="RU367044"/>
    </source>
</evidence>
<dbReference type="KEGG" id="dzi:111288691"/>
<comment type="similarity">
    <text evidence="2 6">Belongs to the plant self-incompatibility (S1) protein family.</text>
</comment>
<dbReference type="GeneID" id="111288691"/>
<keyword evidence="7" id="KW-1185">Reference proteome</keyword>
<dbReference type="GO" id="GO:0005576">
    <property type="term" value="C:extracellular region"/>
    <property type="evidence" value="ECO:0007669"/>
    <property type="project" value="UniProtKB-SubCell"/>
</dbReference>
<gene>
    <name evidence="8" type="primary">LOC111288691</name>
</gene>
<evidence type="ECO:0000256" key="4">
    <source>
        <dbReference type="ARBA" id="ARBA00022525"/>
    </source>
</evidence>
<dbReference type="Proteomes" id="UP000515121">
    <property type="component" value="Unplaced"/>
</dbReference>
<dbReference type="AlphaFoldDB" id="A0A6P5Y4S0"/>
<dbReference type="PANTHER" id="PTHR31232">
    <property type="match status" value="1"/>
</dbReference>
<evidence type="ECO:0000256" key="2">
    <source>
        <dbReference type="ARBA" id="ARBA00005581"/>
    </source>
</evidence>
<keyword evidence="5 6" id="KW-0732">Signal</keyword>
<keyword evidence="3 6" id="KW-0713">Self-incompatibility</keyword>
<organism evidence="7 8">
    <name type="scientific">Durio zibethinus</name>
    <name type="common">Durian</name>
    <dbReference type="NCBI Taxonomy" id="66656"/>
    <lineage>
        <taxon>Eukaryota</taxon>
        <taxon>Viridiplantae</taxon>
        <taxon>Streptophyta</taxon>
        <taxon>Embryophyta</taxon>
        <taxon>Tracheophyta</taxon>
        <taxon>Spermatophyta</taxon>
        <taxon>Magnoliopsida</taxon>
        <taxon>eudicotyledons</taxon>
        <taxon>Gunneridae</taxon>
        <taxon>Pentapetalae</taxon>
        <taxon>rosids</taxon>
        <taxon>malvids</taxon>
        <taxon>Malvales</taxon>
        <taxon>Malvaceae</taxon>
        <taxon>Helicteroideae</taxon>
        <taxon>Durio</taxon>
    </lineage>
</organism>